<dbReference type="EMBL" id="CAMXCT020000716">
    <property type="protein sequence ID" value="CAL1135824.1"/>
    <property type="molecule type" value="Genomic_DNA"/>
</dbReference>
<dbReference type="EMBL" id="CAMXCT030000716">
    <property type="protein sequence ID" value="CAL4769761.1"/>
    <property type="molecule type" value="Genomic_DNA"/>
</dbReference>
<evidence type="ECO:0000313" key="1">
    <source>
        <dbReference type="EMBL" id="CAI3982449.1"/>
    </source>
</evidence>
<evidence type="ECO:0000313" key="3">
    <source>
        <dbReference type="Proteomes" id="UP001152797"/>
    </source>
</evidence>
<sequence length="289" mass="32425">MSLGCLRSGHSHEDIDQHFGRLSQWLNRWKVLQTPDDTVACIRAFLDQAKFFEKDRYVVALNRTRDWKGFHTASVPVAVQGIAGPGAPHYFLLQRRATSGLSSDEIDCSYWKNAAEHPDDVLLRTKRWLHHEEYNFQMLFYPKEVALQLLPLGIPAGLAENKPLAQDLIDHVKKYIPLLRNPIFKLESCADWLEGWVQGTLPDLPLLDVSALKGPEQKLAIVKSYTTRAKVRIVHRAAASAWMQGVPWSEALEIATKALRTADGTPRKLVFAKRGKGKGRGKGSGKAKG</sequence>
<name>A0A9P1BZP3_9DINO</name>
<comment type="caution">
    <text evidence="1">The sequence shown here is derived from an EMBL/GenBank/DDBJ whole genome shotgun (WGS) entry which is preliminary data.</text>
</comment>
<proteinExistence type="predicted"/>
<gene>
    <name evidence="1" type="ORF">C1SCF055_LOCUS10141</name>
</gene>
<dbReference type="AlphaFoldDB" id="A0A9P1BZP3"/>
<dbReference type="Proteomes" id="UP001152797">
    <property type="component" value="Unassembled WGS sequence"/>
</dbReference>
<reference evidence="1" key="1">
    <citation type="submission" date="2022-10" db="EMBL/GenBank/DDBJ databases">
        <authorList>
            <person name="Chen Y."/>
            <person name="Dougan E. K."/>
            <person name="Chan C."/>
            <person name="Rhodes N."/>
            <person name="Thang M."/>
        </authorList>
    </citation>
    <scope>NUCLEOTIDE SEQUENCE</scope>
</reference>
<dbReference type="EMBL" id="CAMXCT010000716">
    <property type="protein sequence ID" value="CAI3982449.1"/>
    <property type="molecule type" value="Genomic_DNA"/>
</dbReference>
<reference evidence="2 3" key="2">
    <citation type="submission" date="2024-05" db="EMBL/GenBank/DDBJ databases">
        <authorList>
            <person name="Chen Y."/>
            <person name="Shah S."/>
            <person name="Dougan E. K."/>
            <person name="Thang M."/>
            <person name="Chan C."/>
        </authorList>
    </citation>
    <scope>NUCLEOTIDE SEQUENCE [LARGE SCALE GENOMIC DNA]</scope>
</reference>
<protein>
    <submittedName>
        <fullName evidence="1">Uncharacterized protein</fullName>
    </submittedName>
</protein>
<accession>A0A9P1BZP3</accession>
<keyword evidence="3" id="KW-1185">Reference proteome</keyword>
<organism evidence="1">
    <name type="scientific">Cladocopium goreaui</name>
    <dbReference type="NCBI Taxonomy" id="2562237"/>
    <lineage>
        <taxon>Eukaryota</taxon>
        <taxon>Sar</taxon>
        <taxon>Alveolata</taxon>
        <taxon>Dinophyceae</taxon>
        <taxon>Suessiales</taxon>
        <taxon>Symbiodiniaceae</taxon>
        <taxon>Cladocopium</taxon>
    </lineage>
</organism>
<evidence type="ECO:0000313" key="2">
    <source>
        <dbReference type="EMBL" id="CAL4769761.1"/>
    </source>
</evidence>